<dbReference type="Pfam" id="PF01794">
    <property type="entry name" value="Ferric_reduct"/>
    <property type="match status" value="1"/>
</dbReference>
<comment type="caution">
    <text evidence="10">The sequence shown here is derived from an EMBL/GenBank/DDBJ whole genome shotgun (WGS) entry which is preliminary data.</text>
</comment>
<keyword evidence="3" id="KW-0479">Metal-binding</keyword>
<feature type="transmembrane region" description="Helical" evidence="8">
    <location>
        <begin position="18"/>
        <end position="39"/>
    </location>
</feature>
<comment type="subcellular location">
    <subcellularLocation>
        <location evidence="1">Membrane</location>
        <topology evidence="1">Multi-pass membrane protein</topology>
    </subcellularLocation>
</comment>
<dbReference type="PANTHER" id="PTHR36964:SF1">
    <property type="entry name" value="PROTEIN-METHIONINE-SULFOXIDE REDUCTASE HEME-BINDING SUBUNIT MSRQ"/>
    <property type="match status" value="1"/>
</dbReference>
<feature type="transmembrane region" description="Helical" evidence="8">
    <location>
        <begin position="167"/>
        <end position="185"/>
    </location>
</feature>
<dbReference type="Proteomes" id="UP001652504">
    <property type="component" value="Unassembled WGS sequence"/>
</dbReference>
<evidence type="ECO:0000256" key="3">
    <source>
        <dbReference type="ARBA" id="ARBA00022617"/>
    </source>
</evidence>
<keyword evidence="7 8" id="KW-0472">Membrane</keyword>
<protein>
    <submittedName>
        <fullName evidence="10">Ferric reductase-like transmembrane domain-containing protein</fullName>
    </submittedName>
</protein>
<keyword evidence="6" id="KW-0408">Iron</keyword>
<sequence>MRDSIQFIKRQQPIIKRLLLIIAMLLAIYAVFPALIPSANSFETIMYRSGTYALIFLLLSLAITPLRRWLSICFTYLHAPYGKRLADWNFLIQYRRRIGLISALFALIHCIAYLHMEVVWIVDEAIEDALRRSFIWIGWLSITVYVVLTITSITAIQKKLKRTWRQIHRSVYGLLVLVLLHFFLAEKAGDTAYLPYVIIGGLLLIHRIVFAIVDRHNQRYDDGLEATR</sequence>
<dbReference type="InterPro" id="IPR022837">
    <property type="entry name" value="MsrQ-like"/>
</dbReference>
<accession>A0ABT3ABP3</accession>
<reference evidence="10 11" key="1">
    <citation type="submission" date="2022-10" db="EMBL/GenBank/DDBJ databases">
        <title>Aestuariibacter sp. AA17 isolated from Montipora capitata coral fragment.</title>
        <authorList>
            <person name="Emsley S.A."/>
            <person name="Pfannmuller K.M."/>
            <person name="Loughran R.M."/>
            <person name="Shlafstein M."/>
            <person name="Papke E."/>
            <person name="Saw J.H."/>
            <person name="Ushijima B."/>
            <person name="Videau P."/>
        </authorList>
    </citation>
    <scope>NUCLEOTIDE SEQUENCE [LARGE SCALE GENOMIC DNA]</scope>
    <source>
        <strain evidence="10 11">AA17</strain>
    </source>
</reference>
<evidence type="ECO:0000313" key="10">
    <source>
        <dbReference type="EMBL" id="MCV2885706.1"/>
    </source>
</evidence>
<organism evidence="10 11">
    <name type="scientific">Fluctibacter corallii</name>
    <dbReference type="NCBI Taxonomy" id="2984329"/>
    <lineage>
        <taxon>Bacteria</taxon>
        <taxon>Pseudomonadati</taxon>
        <taxon>Pseudomonadota</taxon>
        <taxon>Gammaproteobacteria</taxon>
        <taxon>Alteromonadales</taxon>
        <taxon>Alteromonadaceae</taxon>
        <taxon>Fluctibacter</taxon>
    </lineage>
</organism>
<name>A0ABT3ABP3_9ALTE</name>
<keyword evidence="2" id="KW-0813">Transport</keyword>
<keyword evidence="5 8" id="KW-1133">Transmembrane helix</keyword>
<evidence type="ECO:0000256" key="8">
    <source>
        <dbReference type="SAM" id="Phobius"/>
    </source>
</evidence>
<keyword evidence="11" id="KW-1185">Reference proteome</keyword>
<evidence type="ECO:0000256" key="5">
    <source>
        <dbReference type="ARBA" id="ARBA00022989"/>
    </source>
</evidence>
<evidence type="ECO:0000256" key="1">
    <source>
        <dbReference type="ARBA" id="ARBA00004141"/>
    </source>
</evidence>
<evidence type="ECO:0000256" key="2">
    <source>
        <dbReference type="ARBA" id="ARBA00022448"/>
    </source>
</evidence>
<keyword evidence="4 8" id="KW-0812">Transmembrane</keyword>
<dbReference type="EMBL" id="JAOWKX010000007">
    <property type="protein sequence ID" value="MCV2885706.1"/>
    <property type="molecule type" value="Genomic_DNA"/>
</dbReference>
<feature type="transmembrane region" description="Helical" evidence="8">
    <location>
        <begin position="134"/>
        <end position="155"/>
    </location>
</feature>
<feature type="domain" description="Ferric oxidoreductase" evidence="9">
    <location>
        <begin position="50"/>
        <end position="178"/>
    </location>
</feature>
<evidence type="ECO:0000259" key="9">
    <source>
        <dbReference type="Pfam" id="PF01794"/>
    </source>
</evidence>
<feature type="transmembrane region" description="Helical" evidence="8">
    <location>
        <begin position="51"/>
        <end position="77"/>
    </location>
</feature>
<dbReference type="InterPro" id="IPR013130">
    <property type="entry name" value="Fe3_Rdtase_TM_dom"/>
</dbReference>
<feature type="transmembrane region" description="Helical" evidence="8">
    <location>
        <begin position="98"/>
        <end position="122"/>
    </location>
</feature>
<evidence type="ECO:0000256" key="4">
    <source>
        <dbReference type="ARBA" id="ARBA00022692"/>
    </source>
</evidence>
<dbReference type="PANTHER" id="PTHR36964">
    <property type="entry name" value="PROTEIN-METHIONINE-SULFOXIDE REDUCTASE HEME-BINDING SUBUNIT MSRQ"/>
    <property type="match status" value="1"/>
</dbReference>
<evidence type="ECO:0000256" key="6">
    <source>
        <dbReference type="ARBA" id="ARBA00023004"/>
    </source>
</evidence>
<dbReference type="RefSeq" id="WP_263712994.1">
    <property type="nucleotide sequence ID" value="NZ_JAOWKX010000007.1"/>
</dbReference>
<evidence type="ECO:0000313" key="11">
    <source>
        <dbReference type="Proteomes" id="UP001652504"/>
    </source>
</evidence>
<proteinExistence type="predicted"/>
<keyword evidence="3" id="KW-0349">Heme</keyword>
<gene>
    <name evidence="10" type="ORF">OE749_13490</name>
</gene>
<feature type="transmembrane region" description="Helical" evidence="8">
    <location>
        <begin position="191"/>
        <end position="213"/>
    </location>
</feature>
<evidence type="ECO:0000256" key="7">
    <source>
        <dbReference type="ARBA" id="ARBA00023136"/>
    </source>
</evidence>